<gene>
    <name evidence="2" type="ORF">GCM10007418_34300</name>
</gene>
<dbReference type="Proteomes" id="UP000638188">
    <property type="component" value="Unassembled WGS sequence"/>
</dbReference>
<keyword evidence="3" id="KW-1185">Reference proteome</keyword>
<evidence type="ECO:0000313" key="2">
    <source>
        <dbReference type="EMBL" id="GGD12496.1"/>
    </source>
</evidence>
<dbReference type="EMBL" id="BMFF01000010">
    <property type="protein sequence ID" value="GGD12496.1"/>
    <property type="molecule type" value="Genomic_DNA"/>
</dbReference>
<keyword evidence="1" id="KW-0175">Coiled coil</keyword>
<dbReference type="Pfam" id="PF20567">
    <property type="entry name" value="DUF6776"/>
    <property type="match status" value="1"/>
</dbReference>
<comment type="caution">
    <text evidence="2">The sequence shown here is derived from an EMBL/GenBank/DDBJ whole genome shotgun (WGS) entry which is preliminary data.</text>
</comment>
<sequence length="253" mass="28435">MTGFKRRRPLRDHSIVLMPRNSKLISALKVIGVLALVLAIPLSAWQAWQAGLRSQADVLLERDRLRVQREELVSELTATRERAQELEVDLLVAVESVTENRGMVQELEQQLFHLQQDLAQYQGVLEPTAASPGVRIQAFELLPTEDPDRFRYKVMVSRVGDEEEILQARLLMQIHGLKDGEMVSLPLADMTEADDAEGIALNFRYFQVVPGPGAGSELRLPEGFEPKRIELQALQNGSTLVERSFEWTATGVP</sequence>
<reference evidence="3" key="1">
    <citation type="journal article" date="2019" name="Int. J. Syst. Evol. Microbiol.">
        <title>The Global Catalogue of Microorganisms (GCM) 10K type strain sequencing project: providing services to taxonomists for standard genome sequencing and annotation.</title>
        <authorList>
            <consortium name="The Broad Institute Genomics Platform"/>
            <consortium name="The Broad Institute Genome Sequencing Center for Infectious Disease"/>
            <person name="Wu L."/>
            <person name="Ma J."/>
        </authorList>
    </citation>
    <scope>NUCLEOTIDE SEQUENCE [LARGE SCALE GENOMIC DNA]</scope>
    <source>
        <strain evidence="3">CGMCC 1.12482</strain>
    </source>
</reference>
<organism evidence="2 3">
    <name type="scientific">Halopseudomonas salina</name>
    <dbReference type="NCBI Taxonomy" id="1323744"/>
    <lineage>
        <taxon>Bacteria</taxon>
        <taxon>Pseudomonadati</taxon>
        <taxon>Pseudomonadota</taxon>
        <taxon>Gammaproteobacteria</taxon>
        <taxon>Pseudomonadales</taxon>
        <taxon>Pseudomonadaceae</taxon>
        <taxon>Halopseudomonas</taxon>
    </lineage>
</organism>
<feature type="coiled-coil region" evidence="1">
    <location>
        <begin position="62"/>
        <end position="124"/>
    </location>
</feature>
<accession>A0ABQ1Q3Z9</accession>
<name>A0ABQ1Q3Z9_9GAMM</name>
<dbReference type="InterPro" id="IPR046703">
    <property type="entry name" value="DUF6776"/>
</dbReference>
<protein>
    <submittedName>
        <fullName evidence="2">Uncharacterized protein</fullName>
    </submittedName>
</protein>
<evidence type="ECO:0000256" key="1">
    <source>
        <dbReference type="SAM" id="Coils"/>
    </source>
</evidence>
<evidence type="ECO:0000313" key="3">
    <source>
        <dbReference type="Proteomes" id="UP000638188"/>
    </source>
</evidence>
<dbReference type="RefSeq" id="WP_150279353.1">
    <property type="nucleotide sequence ID" value="NZ_BMFF01000010.1"/>
</dbReference>
<proteinExistence type="predicted"/>